<dbReference type="OrthoDB" id="165175at2"/>
<dbReference type="InterPro" id="IPR041657">
    <property type="entry name" value="HTH_17"/>
</dbReference>
<dbReference type="AlphaFoldDB" id="I4ECF6"/>
<dbReference type="RefSeq" id="WP_008474493.1">
    <property type="nucleotide sequence ID" value="NZ_CAGS01000006.1"/>
</dbReference>
<evidence type="ECO:0000313" key="2">
    <source>
        <dbReference type="EMBL" id="CCF82368.1"/>
    </source>
</evidence>
<dbReference type="SUPFAM" id="SSF46955">
    <property type="entry name" value="Putative DNA-binding domain"/>
    <property type="match status" value="1"/>
</dbReference>
<dbReference type="InterPro" id="IPR009061">
    <property type="entry name" value="DNA-bd_dom_put_sf"/>
</dbReference>
<dbReference type="GO" id="GO:0003677">
    <property type="term" value="F:DNA binding"/>
    <property type="evidence" value="ECO:0007669"/>
    <property type="project" value="InterPro"/>
</dbReference>
<reference evidence="2 3" key="1">
    <citation type="journal article" date="2012" name="ISME J.">
        <title>Nitrification expanded: discovery, physiology and genomics of a nitrite-oxidizing bacterium from the phylum Chloroflexi.</title>
        <authorList>
            <person name="Sorokin D.Y."/>
            <person name="Lucker S."/>
            <person name="Vejmelkova D."/>
            <person name="Kostrikina N.A."/>
            <person name="Kleerebezem R."/>
            <person name="Rijpstra W.I."/>
            <person name="Damste J.S."/>
            <person name="Le Paslier D."/>
            <person name="Muyzer G."/>
            <person name="Wagner M."/>
            <person name="van Loosdrecht M.C."/>
            <person name="Daims H."/>
        </authorList>
    </citation>
    <scope>NUCLEOTIDE SEQUENCE [LARGE SCALE GENOMIC DNA]</scope>
    <source>
        <strain evidence="3">none</strain>
    </source>
</reference>
<gene>
    <name evidence="2" type="ORF">NITHO_1030022</name>
</gene>
<sequence>MKYESHRSLLLRIPEVAAELRLARSSIYELIQAGELPVVRIGRALRIPRAGLEDWVERQRHEQSKR</sequence>
<evidence type="ECO:0000259" key="1">
    <source>
        <dbReference type="Pfam" id="PF12728"/>
    </source>
</evidence>
<proteinExistence type="predicted"/>
<feature type="domain" description="Helix-turn-helix" evidence="1">
    <location>
        <begin position="10"/>
        <end position="60"/>
    </location>
</feature>
<evidence type="ECO:0000313" key="3">
    <source>
        <dbReference type="Proteomes" id="UP000004221"/>
    </source>
</evidence>
<keyword evidence="3" id="KW-1185">Reference proteome</keyword>
<dbReference type="NCBIfam" id="TIGR01764">
    <property type="entry name" value="excise"/>
    <property type="match status" value="1"/>
</dbReference>
<accession>I4ECF6</accession>
<comment type="caution">
    <text evidence="2">The sequence shown here is derived from an EMBL/GenBank/DDBJ whole genome shotgun (WGS) entry which is preliminary data.</text>
</comment>
<organism evidence="2 3">
    <name type="scientific">Nitrolancea hollandica Lb</name>
    <dbReference type="NCBI Taxonomy" id="1129897"/>
    <lineage>
        <taxon>Bacteria</taxon>
        <taxon>Pseudomonadati</taxon>
        <taxon>Thermomicrobiota</taxon>
        <taxon>Thermomicrobia</taxon>
        <taxon>Sphaerobacterales</taxon>
        <taxon>Sphaerobacterineae</taxon>
        <taxon>Sphaerobacteraceae</taxon>
        <taxon>Nitrolancea</taxon>
    </lineage>
</organism>
<dbReference type="Pfam" id="PF12728">
    <property type="entry name" value="HTH_17"/>
    <property type="match status" value="1"/>
</dbReference>
<dbReference type="InterPro" id="IPR010093">
    <property type="entry name" value="SinI_DNA-bd"/>
</dbReference>
<dbReference type="Proteomes" id="UP000004221">
    <property type="component" value="Unassembled WGS sequence"/>
</dbReference>
<name>I4ECF6_9BACT</name>
<protein>
    <submittedName>
        <fullName evidence="2">Putative excisionase</fullName>
    </submittedName>
</protein>
<dbReference type="EMBL" id="CAGS01000006">
    <property type="protein sequence ID" value="CCF82368.1"/>
    <property type="molecule type" value="Genomic_DNA"/>
</dbReference>